<protein>
    <submittedName>
        <fullName evidence="4">FecR family protein</fullName>
    </submittedName>
</protein>
<evidence type="ECO:0000259" key="3">
    <source>
        <dbReference type="Pfam" id="PF16344"/>
    </source>
</evidence>
<name>A0A554VR80_9FLAO</name>
<dbReference type="PIRSF" id="PIRSF018266">
    <property type="entry name" value="FecR"/>
    <property type="match status" value="1"/>
</dbReference>
<proteinExistence type="predicted"/>
<dbReference type="Gene3D" id="3.55.50.30">
    <property type="match status" value="1"/>
</dbReference>
<feature type="domain" description="Protein FecR C-terminal" evidence="3">
    <location>
        <begin position="233"/>
        <end position="298"/>
    </location>
</feature>
<comment type="caution">
    <text evidence="4">The sequence shown here is derived from an EMBL/GenBank/DDBJ whole genome shotgun (WGS) entry which is preliminary data.</text>
</comment>
<keyword evidence="5" id="KW-1185">Reference proteome</keyword>
<dbReference type="RefSeq" id="WP_143915351.1">
    <property type="nucleotide sequence ID" value="NZ_CANLFO010000001.1"/>
</dbReference>
<dbReference type="InterPro" id="IPR012373">
    <property type="entry name" value="Ferrdict_sens_TM"/>
</dbReference>
<sequence>MKEKDLINKWLNNAQLTHTESEAFKNLNAYDSYVRISDTAKNFKAPEYDIESNLEDLKTTLIDHKSTAASKHYITILMRVAAIFVIGIGTYFALFYTTETTVDSLASQKISVELPDHTVVQLNALSSISYQEKDWENNRKIKLEGEAYFKVAKGKKFDVQTSSGIVSVLGTQFNVKHRDHYFEVICYEGLVSVTYDKNIVKLPAGKTFKILKNVISKGETNIIQPDWIENKSMFSSTPYSYILKEFERQYDVTIIANNIDQNKLFTGNFVHSDIQTAIQSITIPMRLKYKINDNNITLYKE</sequence>
<dbReference type="InterPro" id="IPR006860">
    <property type="entry name" value="FecR"/>
</dbReference>
<evidence type="ECO:0000313" key="5">
    <source>
        <dbReference type="Proteomes" id="UP000318833"/>
    </source>
</evidence>
<dbReference type="PANTHER" id="PTHR30273:SF2">
    <property type="entry name" value="PROTEIN FECR"/>
    <property type="match status" value="1"/>
</dbReference>
<accession>A0A554VR80</accession>
<dbReference type="EMBL" id="VLNR01000003">
    <property type="protein sequence ID" value="TSE11131.1"/>
    <property type="molecule type" value="Genomic_DNA"/>
</dbReference>
<dbReference type="GO" id="GO:0016989">
    <property type="term" value="F:sigma factor antagonist activity"/>
    <property type="evidence" value="ECO:0007669"/>
    <property type="project" value="TreeGrafter"/>
</dbReference>
<keyword evidence="1" id="KW-1133">Transmembrane helix</keyword>
<dbReference type="AlphaFoldDB" id="A0A554VR80"/>
<dbReference type="InterPro" id="IPR032508">
    <property type="entry name" value="FecR_C"/>
</dbReference>
<dbReference type="Gene3D" id="2.60.120.1440">
    <property type="match status" value="1"/>
</dbReference>
<reference evidence="4 5" key="1">
    <citation type="submission" date="2019-07" db="EMBL/GenBank/DDBJ databases">
        <title>The draft genome sequence of Aquimarina algiphila M91.</title>
        <authorList>
            <person name="Meng X."/>
        </authorList>
    </citation>
    <scope>NUCLEOTIDE SEQUENCE [LARGE SCALE GENOMIC DNA]</scope>
    <source>
        <strain evidence="4 5">M91</strain>
    </source>
</reference>
<dbReference type="PANTHER" id="PTHR30273">
    <property type="entry name" value="PERIPLASMIC SIGNAL SENSOR AND SIGMA FACTOR ACTIVATOR FECR-RELATED"/>
    <property type="match status" value="1"/>
</dbReference>
<keyword evidence="1" id="KW-0472">Membrane</keyword>
<evidence type="ECO:0000313" key="4">
    <source>
        <dbReference type="EMBL" id="TSE11131.1"/>
    </source>
</evidence>
<feature type="transmembrane region" description="Helical" evidence="1">
    <location>
        <begin position="76"/>
        <end position="96"/>
    </location>
</feature>
<gene>
    <name evidence="4" type="ORF">FOF46_02575</name>
</gene>
<keyword evidence="1" id="KW-0812">Transmembrane</keyword>
<dbReference type="Pfam" id="PF04773">
    <property type="entry name" value="FecR"/>
    <property type="match status" value="1"/>
</dbReference>
<feature type="domain" description="FecR protein" evidence="2">
    <location>
        <begin position="105"/>
        <end position="191"/>
    </location>
</feature>
<dbReference type="Proteomes" id="UP000318833">
    <property type="component" value="Unassembled WGS sequence"/>
</dbReference>
<dbReference type="OrthoDB" id="1097347at2"/>
<evidence type="ECO:0000256" key="1">
    <source>
        <dbReference type="SAM" id="Phobius"/>
    </source>
</evidence>
<organism evidence="4 5">
    <name type="scientific">Aquimarina algiphila</name>
    <dbReference type="NCBI Taxonomy" id="2047982"/>
    <lineage>
        <taxon>Bacteria</taxon>
        <taxon>Pseudomonadati</taxon>
        <taxon>Bacteroidota</taxon>
        <taxon>Flavobacteriia</taxon>
        <taxon>Flavobacteriales</taxon>
        <taxon>Flavobacteriaceae</taxon>
        <taxon>Aquimarina</taxon>
    </lineage>
</organism>
<evidence type="ECO:0000259" key="2">
    <source>
        <dbReference type="Pfam" id="PF04773"/>
    </source>
</evidence>
<dbReference type="Pfam" id="PF16344">
    <property type="entry name" value="FecR_C"/>
    <property type="match status" value="1"/>
</dbReference>